<dbReference type="Gene3D" id="2.60.40.1120">
    <property type="entry name" value="Carboxypeptidase-like, regulatory domain"/>
    <property type="match status" value="1"/>
</dbReference>
<evidence type="ECO:0000256" key="3">
    <source>
        <dbReference type="ARBA" id="ARBA00022452"/>
    </source>
</evidence>
<evidence type="ECO:0000313" key="9">
    <source>
        <dbReference type="EMBL" id="MDR6237917.1"/>
    </source>
</evidence>
<evidence type="ECO:0000256" key="2">
    <source>
        <dbReference type="ARBA" id="ARBA00022448"/>
    </source>
</evidence>
<feature type="domain" description="TonB-dependent receptor plug" evidence="8">
    <location>
        <begin position="132"/>
        <end position="226"/>
    </location>
</feature>
<dbReference type="InterPro" id="IPR037066">
    <property type="entry name" value="Plug_dom_sf"/>
</dbReference>
<evidence type="ECO:0000259" key="8">
    <source>
        <dbReference type="Pfam" id="PF07715"/>
    </source>
</evidence>
<keyword evidence="7" id="KW-0998">Cell outer membrane</keyword>
<dbReference type="Gene3D" id="2.170.130.10">
    <property type="entry name" value="TonB-dependent receptor, plug domain"/>
    <property type="match status" value="1"/>
</dbReference>
<evidence type="ECO:0000256" key="5">
    <source>
        <dbReference type="ARBA" id="ARBA00022729"/>
    </source>
</evidence>
<evidence type="ECO:0000313" key="10">
    <source>
        <dbReference type="Proteomes" id="UP001185092"/>
    </source>
</evidence>
<protein>
    <recommendedName>
        <fullName evidence="8">TonB-dependent receptor plug domain-containing protein</fullName>
    </recommendedName>
</protein>
<comment type="caution">
    <text evidence="9">The sequence shown here is derived from an EMBL/GenBank/DDBJ whole genome shotgun (WGS) entry which is preliminary data.</text>
</comment>
<dbReference type="InterPro" id="IPR012910">
    <property type="entry name" value="Plug_dom"/>
</dbReference>
<keyword evidence="6" id="KW-0472">Membrane</keyword>
<keyword evidence="3" id="KW-1134">Transmembrane beta strand</keyword>
<keyword evidence="10" id="KW-1185">Reference proteome</keyword>
<dbReference type="Gene3D" id="2.40.170.20">
    <property type="entry name" value="TonB-dependent receptor, beta-barrel domain"/>
    <property type="match status" value="1"/>
</dbReference>
<dbReference type="GO" id="GO:0009279">
    <property type="term" value="C:cell outer membrane"/>
    <property type="evidence" value="ECO:0007669"/>
    <property type="project" value="UniProtKB-SubCell"/>
</dbReference>
<dbReference type="SUPFAM" id="SSF49464">
    <property type="entry name" value="Carboxypeptidase regulatory domain-like"/>
    <property type="match status" value="1"/>
</dbReference>
<dbReference type="GO" id="GO:0015344">
    <property type="term" value="F:siderophore uptake transmembrane transporter activity"/>
    <property type="evidence" value="ECO:0007669"/>
    <property type="project" value="TreeGrafter"/>
</dbReference>
<keyword evidence="4" id="KW-0812">Transmembrane</keyword>
<dbReference type="RefSeq" id="WP_309937386.1">
    <property type="nucleotide sequence ID" value="NZ_AP025305.1"/>
</dbReference>
<dbReference type="Proteomes" id="UP001185092">
    <property type="component" value="Unassembled WGS sequence"/>
</dbReference>
<dbReference type="GO" id="GO:0044718">
    <property type="term" value="P:siderophore transmembrane transport"/>
    <property type="evidence" value="ECO:0007669"/>
    <property type="project" value="TreeGrafter"/>
</dbReference>
<sequence>MLNFSSIAISFIFFLLSFSVNESFAQILIKGKIIDKKGEAIPGANVMLKNTYDGASSSLNGTYQFTTEAKGEEILICSFIGYEPFEKIVILKEKTIEVNIVLIEAWTKLDAVQISAGTIVEVSERKQSVKLSKRDILTTPGTMGDLVAGLMAVSGTQRAEDDGRIFVRGGDARETQTYVDGIRVANPYASKIPDVPMRSRFSANMSKGLVFSSGGFSAEYGDALSGAVILETNDLPEQSQSSLHLMTVGFGGMHNQRFDSSALMVDANYVNLHPIYQINKPNADFKKAPESYASNLAYRKIFKNSALLKFNTSIGGGKMSLNRLDIEDSLKLKLYQADNQFLFSQATYKQAWNDSWEFFAGLGYGADVNDMQWADEVFEKIVSHNLQAKIKLTNDLSRSITWIAGLELTKANYDFDTQLTEEKYSQQRTLSLSSGFGEFTYSPTKNFTTRIGGRIEYDHQSNRALFSPRFGIASKLSENAQMSFSSGIFTQMPDANDLRVNPELKLERAWHYILNYQYENDGKFLRIEPYYKSYSDMVRFEERYDQGTYNNFGDGHAYGVDLFWKDKGSIKNSEYWVSYSFVNAERLVKNYNEHRVPWYGAKHTANVVYKYFVNAIDTQFGATYWYSSGRPYYEPQKDGDFLEKYASPNHGLNINASYLTNVFGHFTVVHAAINNVLGLSQDYGYQYSSDPYDDGEFVKMKQGAFMQRNFFLGVFIQFEK</sequence>
<accession>A0AAE3XJB0</accession>
<dbReference type="InterPro" id="IPR008969">
    <property type="entry name" value="CarboxyPept-like_regulatory"/>
</dbReference>
<evidence type="ECO:0000256" key="4">
    <source>
        <dbReference type="ARBA" id="ARBA00022692"/>
    </source>
</evidence>
<name>A0AAE3XJB0_9BACT</name>
<evidence type="ECO:0000256" key="1">
    <source>
        <dbReference type="ARBA" id="ARBA00004571"/>
    </source>
</evidence>
<evidence type="ECO:0000256" key="7">
    <source>
        <dbReference type="ARBA" id="ARBA00023237"/>
    </source>
</evidence>
<dbReference type="Pfam" id="PF07715">
    <property type="entry name" value="Plug"/>
    <property type="match status" value="1"/>
</dbReference>
<keyword evidence="5" id="KW-0732">Signal</keyword>
<dbReference type="InterPro" id="IPR039426">
    <property type="entry name" value="TonB-dep_rcpt-like"/>
</dbReference>
<dbReference type="PANTHER" id="PTHR30069:SF29">
    <property type="entry name" value="HEMOGLOBIN AND HEMOGLOBIN-HAPTOGLOBIN-BINDING PROTEIN 1-RELATED"/>
    <property type="match status" value="1"/>
</dbReference>
<reference evidence="9" key="1">
    <citation type="submission" date="2023-07" db="EMBL/GenBank/DDBJ databases">
        <title>Genomic Encyclopedia of Type Strains, Phase IV (KMG-IV): sequencing the most valuable type-strain genomes for metagenomic binning, comparative biology and taxonomic classification.</title>
        <authorList>
            <person name="Goeker M."/>
        </authorList>
    </citation>
    <scope>NUCLEOTIDE SEQUENCE</scope>
    <source>
        <strain evidence="9">DSM 26174</strain>
    </source>
</reference>
<dbReference type="EMBL" id="JAVDQD010000001">
    <property type="protein sequence ID" value="MDR6237917.1"/>
    <property type="molecule type" value="Genomic_DNA"/>
</dbReference>
<dbReference type="SUPFAM" id="SSF56935">
    <property type="entry name" value="Porins"/>
    <property type="match status" value="1"/>
</dbReference>
<keyword evidence="2" id="KW-0813">Transport</keyword>
<dbReference type="InterPro" id="IPR036942">
    <property type="entry name" value="Beta-barrel_TonB_sf"/>
</dbReference>
<comment type="subcellular location">
    <subcellularLocation>
        <location evidence="1">Cell outer membrane</location>
        <topology evidence="1">Multi-pass membrane protein</topology>
    </subcellularLocation>
</comment>
<dbReference type="PANTHER" id="PTHR30069">
    <property type="entry name" value="TONB-DEPENDENT OUTER MEMBRANE RECEPTOR"/>
    <property type="match status" value="1"/>
</dbReference>
<evidence type="ECO:0000256" key="6">
    <source>
        <dbReference type="ARBA" id="ARBA00023136"/>
    </source>
</evidence>
<gene>
    <name evidence="9" type="ORF">HNQ88_000893</name>
</gene>
<dbReference type="Pfam" id="PF13715">
    <property type="entry name" value="CarbopepD_reg_2"/>
    <property type="match status" value="1"/>
</dbReference>
<dbReference type="AlphaFoldDB" id="A0AAE3XJB0"/>
<organism evidence="9 10">
    <name type="scientific">Aureibacter tunicatorum</name>
    <dbReference type="NCBI Taxonomy" id="866807"/>
    <lineage>
        <taxon>Bacteria</taxon>
        <taxon>Pseudomonadati</taxon>
        <taxon>Bacteroidota</taxon>
        <taxon>Cytophagia</taxon>
        <taxon>Cytophagales</taxon>
        <taxon>Persicobacteraceae</taxon>
        <taxon>Aureibacter</taxon>
    </lineage>
</organism>
<proteinExistence type="predicted"/>